<dbReference type="Proteomes" id="UP000518266">
    <property type="component" value="Unassembled WGS sequence"/>
</dbReference>
<dbReference type="InterPro" id="IPR050822">
    <property type="entry name" value="Cerebellin_Synaptic_Org"/>
</dbReference>
<evidence type="ECO:0000313" key="8">
    <source>
        <dbReference type="Proteomes" id="UP000518266"/>
    </source>
</evidence>
<protein>
    <recommendedName>
        <fullName evidence="6">C1q domain-containing protein</fullName>
    </recommendedName>
</protein>
<dbReference type="EMBL" id="JAAKFY010000023">
    <property type="protein sequence ID" value="KAF3837295.1"/>
    <property type="molecule type" value="Genomic_DNA"/>
</dbReference>
<dbReference type="Pfam" id="PF00386">
    <property type="entry name" value="C1q"/>
    <property type="match status" value="3"/>
</dbReference>
<dbReference type="InterPro" id="IPR008983">
    <property type="entry name" value="Tumour_necrosis_fac-like_dom"/>
</dbReference>
<dbReference type="SUPFAM" id="SSF49842">
    <property type="entry name" value="TNF-like"/>
    <property type="match status" value="3"/>
</dbReference>
<dbReference type="PRINTS" id="PR00007">
    <property type="entry name" value="COMPLEMNTC1Q"/>
</dbReference>
<organism evidence="7 8">
    <name type="scientific">Dissostichus mawsoni</name>
    <name type="common">Antarctic cod</name>
    <dbReference type="NCBI Taxonomy" id="36200"/>
    <lineage>
        <taxon>Eukaryota</taxon>
        <taxon>Metazoa</taxon>
        <taxon>Chordata</taxon>
        <taxon>Craniata</taxon>
        <taxon>Vertebrata</taxon>
        <taxon>Euteleostomi</taxon>
        <taxon>Actinopterygii</taxon>
        <taxon>Neopterygii</taxon>
        <taxon>Teleostei</taxon>
        <taxon>Neoteleostei</taxon>
        <taxon>Acanthomorphata</taxon>
        <taxon>Eupercaria</taxon>
        <taxon>Perciformes</taxon>
        <taxon>Notothenioidei</taxon>
        <taxon>Nototheniidae</taxon>
        <taxon>Dissostichus</taxon>
    </lineage>
</organism>
<evidence type="ECO:0000256" key="5">
    <source>
        <dbReference type="SAM" id="Phobius"/>
    </source>
</evidence>
<dbReference type="PANTHER" id="PTHR22923">
    <property type="entry name" value="CEREBELLIN-RELATED"/>
    <property type="match status" value="1"/>
</dbReference>
<comment type="caution">
    <text evidence="7">The sequence shown here is derived from an EMBL/GenBank/DDBJ whole genome shotgun (WGS) entry which is preliminary data.</text>
</comment>
<feature type="transmembrane region" description="Helical" evidence="5">
    <location>
        <begin position="302"/>
        <end position="321"/>
    </location>
</feature>
<evidence type="ECO:0000256" key="4">
    <source>
        <dbReference type="SAM" id="Coils"/>
    </source>
</evidence>
<keyword evidence="4" id="KW-0175">Coiled coil</keyword>
<dbReference type="OrthoDB" id="6154955at2759"/>
<keyword evidence="2" id="KW-0964">Secreted</keyword>
<feature type="domain" description="C1q" evidence="6">
    <location>
        <begin position="160"/>
        <end position="296"/>
    </location>
</feature>
<proteinExistence type="predicted"/>
<evidence type="ECO:0000256" key="1">
    <source>
        <dbReference type="ARBA" id="ARBA00004613"/>
    </source>
</evidence>
<feature type="domain" description="C1q" evidence="6">
    <location>
        <begin position="1"/>
        <end position="137"/>
    </location>
</feature>
<feature type="transmembrane region" description="Helical" evidence="5">
    <location>
        <begin position="38"/>
        <end position="60"/>
    </location>
</feature>
<dbReference type="Gene3D" id="2.60.120.40">
    <property type="match status" value="3"/>
</dbReference>
<comment type="subcellular location">
    <subcellularLocation>
        <location evidence="1">Secreted</location>
    </subcellularLocation>
</comment>
<dbReference type="SUPFAM" id="SSF57997">
    <property type="entry name" value="Tropomyosin"/>
    <property type="match status" value="1"/>
</dbReference>
<dbReference type="AlphaFoldDB" id="A0A7J5XJP7"/>
<feature type="coiled-coil region" evidence="4">
    <location>
        <begin position="342"/>
        <end position="376"/>
    </location>
</feature>
<feature type="transmembrane region" description="Helical" evidence="5">
    <location>
        <begin position="197"/>
        <end position="219"/>
    </location>
</feature>
<keyword evidence="5" id="KW-1133">Transmembrane helix</keyword>
<keyword evidence="8" id="KW-1185">Reference proteome</keyword>
<keyword evidence="5" id="KW-0472">Membrane</keyword>
<dbReference type="SMART" id="SM00110">
    <property type="entry name" value="C1Q"/>
    <property type="match status" value="3"/>
</dbReference>
<reference evidence="7 8" key="1">
    <citation type="submission" date="2020-03" db="EMBL/GenBank/DDBJ databases">
        <title>Dissostichus mawsoni Genome sequencing and assembly.</title>
        <authorList>
            <person name="Park H."/>
        </authorList>
    </citation>
    <scope>NUCLEOTIDE SEQUENCE [LARGE SCALE GENOMIC DNA]</scope>
    <source>
        <strain evidence="7">DM0001</strain>
        <tissue evidence="7">Muscle</tissue>
    </source>
</reference>
<evidence type="ECO:0000313" key="7">
    <source>
        <dbReference type="EMBL" id="KAF3837295.1"/>
    </source>
</evidence>
<accession>A0A7J5XJP7</accession>
<dbReference type="PROSITE" id="PS50871">
    <property type="entry name" value="C1Q"/>
    <property type="match status" value="3"/>
</dbReference>
<dbReference type="GO" id="GO:0005576">
    <property type="term" value="C:extracellular region"/>
    <property type="evidence" value="ECO:0007669"/>
    <property type="project" value="UniProtKB-SubCell"/>
</dbReference>
<evidence type="ECO:0000256" key="3">
    <source>
        <dbReference type="ARBA" id="ARBA00022729"/>
    </source>
</evidence>
<feature type="domain" description="C1q" evidence="6">
    <location>
        <begin position="384"/>
        <end position="505"/>
    </location>
</feature>
<sequence length="505" mass="55488">MITNIGAAYSPSAGNTTSILFRGLKMHLMTTDAVRHPVVSTGIFVAPVAGVYYFTIFYHAGWSHGTHLRLYKNNELIIWTHDHPSTSDTADNGGNAVFLQLVQGDQVYVQLGANTHVWGSDHHTTFSGFLKTVIFSAATGGTENTIGPFNTDTTLIHRTLITNIGAAYSPSAGNTTSILFRGLKMHLMTTDAVRHPVVSTGIFVAPVAGVYYFTIFYHAGWSHGTHLRLYKNNELIIWTHDHPSTSDTADNGGNAVFLQLVQGDQVYVQLGANTHVWGSDHHTTFSGFLVTEMGLSDVVSTYKMRLTIVLIVSLFSGLILAQEGDNASITQSCHACEVSEKLKAMETRLMNTESRLMDTETQLKDTKTRLMDTETRLTESAKNKTVVFSAATGRGEKQFGPFNTDITLIYRNVITNIGAAYSPSTGIFVAPVAGVYYFTCFYHHGGGYGEMLQLYKNNELVLLTHDDGNAVFLQLEQGDHVYVRLVKDSYVSGTDYHTTFSGFLV</sequence>
<name>A0A7J5XJP7_DISMA</name>
<keyword evidence="3" id="KW-0732">Signal</keyword>
<evidence type="ECO:0000259" key="6">
    <source>
        <dbReference type="PROSITE" id="PS50871"/>
    </source>
</evidence>
<evidence type="ECO:0000256" key="2">
    <source>
        <dbReference type="ARBA" id="ARBA00022525"/>
    </source>
</evidence>
<dbReference type="PANTHER" id="PTHR22923:SF102">
    <property type="entry name" value="CEREBELLIN 13-RELATED"/>
    <property type="match status" value="1"/>
</dbReference>
<keyword evidence="5" id="KW-0812">Transmembrane</keyword>
<dbReference type="InterPro" id="IPR001073">
    <property type="entry name" value="C1q_dom"/>
</dbReference>
<gene>
    <name evidence="7" type="ORF">F7725_004759</name>
</gene>